<dbReference type="FunFam" id="3.30.830.10:FF:000005">
    <property type="entry name" value="nardilysin isoform X1"/>
    <property type="match status" value="1"/>
</dbReference>
<sequence length="314" mass="36210">MAVTLFSDVKNKNVTAPTWTEHPFGPEQLQMKGYIVPVKDLRNLNITFPIPDLQEYYKAGPAHYLGHLFGHEGPGSLLSVLRTKGWCNRLVGGARTGSRGFAFFGINVDLTEEGIEHVNDIVKLVFQYVNMLKRDGPKEWIFQEYKDIGAMHFRFKDKESPRSYVSDTVHNLHDYPLEEVLSGYYLISDWRPDLIEMVLGYLTPENIRVAVVGQKFEPIASEVEKWYGTKYKLEKIAESVLDEWRGSNLCDDLKLPPKNEFIPTDFDLMPQEENAPTYPVIIQDTPLSRVWFKQDNEFLLPKANLSFEFVRLVM</sequence>
<evidence type="ECO:0000256" key="4">
    <source>
        <dbReference type="ARBA" id="ARBA00022801"/>
    </source>
</evidence>
<dbReference type="GO" id="GO:0043171">
    <property type="term" value="P:peptide catabolic process"/>
    <property type="evidence" value="ECO:0007669"/>
    <property type="project" value="TreeGrafter"/>
</dbReference>
<gene>
    <name evidence="9" type="ORF">B7P43_G13586</name>
</gene>
<evidence type="ECO:0000259" key="8">
    <source>
        <dbReference type="Pfam" id="PF16187"/>
    </source>
</evidence>
<comment type="similarity">
    <text evidence="1">Belongs to the peptidase M16 family.</text>
</comment>
<dbReference type="Gene3D" id="3.30.830.10">
    <property type="entry name" value="Metalloenzyme, LuxS/M16 peptidase-like"/>
    <property type="match status" value="2"/>
</dbReference>
<dbReference type="EMBL" id="NEVH01009394">
    <property type="protein sequence ID" value="PNF33160.1"/>
    <property type="molecule type" value="Genomic_DNA"/>
</dbReference>
<dbReference type="Pfam" id="PF05193">
    <property type="entry name" value="Peptidase_M16_C"/>
    <property type="match status" value="1"/>
</dbReference>
<keyword evidence="4" id="KW-0378">Hydrolase</keyword>
<dbReference type="GO" id="GO:0004222">
    <property type="term" value="F:metalloendopeptidase activity"/>
    <property type="evidence" value="ECO:0007669"/>
    <property type="project" value="TreeGrafter"/>
</dbReference>
<dbReference type="InterPro" id="IPR032632">
    <property type="entry name" value="Peptidase_M16_M"/>
</dbReference>
<organism evidence="9 10">
    <name type="scientific">Cryptotermes secundus</name>
    <dbReference type="NCBI Taxonomy" id="105785"/>
    <lineage>
        <taxon>Eukaryota</taxon>
        <taxon>Metazoa</taxon>
        <taxon>Ecdysozoa</taxon>
        <taxon>Arthropoda</taxon>
        <taxon>Hexapoda</taxon>
        <taxon>Insecta</taxon>
        <taxon>Pterygota</taxon>
        <taxon>Neoptera</taxon>
        <taxon>Polyneoptera</taxon>
        <taxon>Dictyoptera</taxon>
        <taxon>Blattodea</taxon>
        <taxon>Blattoidea</taxon>
        <taxon>Termitoidae</taxon>
        <taxon>Kalotermitidae</taxon>
        <taxon>Cryptotermitinae</taxon>
        <taxon>Cryptotermes</taxon>
    </lineage>
</organism>
<dbReference type="GO" id="GO:0051603">
    <property type="term" value="P:proteolysis involved in protein catabolic process"/>
    <property type="evidence" value="ECO:0007669"/>
    <property type="project" value="TreeGrafter"/>
</dbReference>
<dbReference type="GO" id="GO:0005739">
    <property type="term" value="C:mitochondrion"/>
    <property type="evidence" value="ECO:0007669"/>
    <property type="project" value="TreeGrafter"/>
</dbReference>
<evidence type="ECO:0000256" key="1">
    <source>
        <dbReference type="ARBA" id="ARBA00007261"/>
    </source>
</evidence>
<dbReference type="InParanoid" id="A0A2J7QX55"/>
<proteinExistence type="inferred from homology"/>
<comment type="caution">
    <text evidence="9">The sequence shown here is derived from an EMBL/GenBank/DDBJ whole genome shotgun (WGS) entry which is preliminary data.</text>
</comment>
<dbReference type="AlphaFoldDB" id="A0A2J7QX55"/>
<keyword evidence="3" id="KW-0479">Metal-binding</keyword>
<keyword evidence="5" id="KW-0862">Zinc</keyword>
<reference evidence="9 10" key="1">
    <citation type="submission" date="2017-12" db="EMBL/GenBank/DDBJ databases">
        <title>Hemimetabolous genomes reveal molecular basis of termite eusociality.</title>
        <authorList>
            <person name="Harrison M.C."/>
            <person name="Jongepier E."/>
            <person name="Robertson H.M."/>
            <person name="Arning N."/>
            <person name="Bitard-Feildel T."/>
            <person name="Chao H."/>
            <person name="Childers C.P."/>
            <person name="Dinh H."/>
            <person name="Doddapaneni H."/>
            <person name="Dugan S."/>
            <person name="Gowin J."/>
            <person name="Greiner C."/>
            <person name="Han Y."/>
            <person name="Hu H."/>
            <person name="Hughes D.S.T."/>
            <person name="Huylmans A.-K."/>
            <person name="Kemena C."/>
            <person name="Kremer L.P.M."/>
            <person name="Lee S.L."/>
            <person name="Lopez-Ezquerra A."/>
            <person name="Mallet L."/>
            <person name="Monroy-Kuhn J.M."/>
            <person name="Moser A."/>
            <person name="Murali S.C."/>
            <person name="Muzny D.M."/>
            <person name="Otani S."/>
            <person name="Piulachs M.-D."/>
            <person name="Poelchau M."/>
            <person name="Qu J."/>
            <person name="Schaub F."/>
            <person name="Wada-Katsumata A."/>
            <person name="Worley K.C."/>
            <person name="Xie Q."/>
            <person name="Ylla G."/>
            <person name="Poulsen M."/>
            <person name="Gibbs R.A."/>
            <person name="Schal C."/>
            <person name="Richards S."/>
            <person name="Belles X."/>
            <person name="Korb J."/>
            <person name="Bornberg-Bauer E."/>
        </authorList>
    </citation>
    <scope>NUCLEOTIDE SEQUENCE [LARGE SCALE GENOMIC DNA]</scope>
    <source>
        <tissue evidence="9">Whole body</tissue>
    </source>
</reference>
<dbReference type="SUPFAM" id="SSF63411">
    <property type="entry name" value="LuxS/MPP-like metallohydrolase"/>
    <property type="match status" value="2"/>
</dbReference>
<dbReference type="Pfam" id="PF16187">
    <property type="entry name" value="Peptidase_M16_M"/>
    <property type="match status" value="1"/>
</dbReference>
<evidence type="ECO:0000313" key="9">
    <source>
        <dbReference type="EMBL" id="PNF33160.1"/>
    </source>
</evidence>
<dbReference type="InterPro" id="IPR050626">
    <property type="entry name" value="Peptidase_M16"/>
</dbReference>
<name>A0A2J7QX55_9NEOP</name>
<keyword evidence="10" id="KW-1185">Reference proteome</keyword>
<evidence type="ECO:0000313" key="10">
    <source>
        <dbReference type="Proteomes" id="UP000235965"/>
    </source>
</evidence>
<dbReference type="Proteomes" id="UP000235965">
    <property type="component" value="Unassembled WGS sequence"/>
</dbReference>
<dbReference type="InterPro" id="IPR011249">
    <property type="entry name" value="Metalloenz_LuxS/M16"/>
</dbReference>
<evidence type="ECO:0000256" key="6">
    <source>
        <dbReference type="ARBA" id="ARBA00023049"/>
    </source>
</evidence>
<dbReference type="GO" id="GO:0005829">
    <property type="term" value="C:cytosol"/>
    <property type="evidence" value="ECO:0007669"/>
    <property type="project" value="TreeGrafter"/>
</dbReference>
<keyword evidence="2" id="KW-0645">Protease</keyword>
<dbReference type="STRING" id="105785.A0A2J7QX55"/>
<feature type="non-terminal residue" evidence="9">
    <location>
        <position position="314"/>
    </location>
</feature>
<evidence type="ECO:0000256" key="3">
    <source>
        <dbReference type="ARBA" id="ARBA00022723"/>
    </source>
</evidence>
<evidence type="ECO:0000256" key="2">
    <source>
        <dbReference type="ARBA" id="ARBA00022670"/>
    </source>
</evidence>
<protein>
    <recommendedName>
        <fullName evidence="11">Insulin-degrading enzyme</fullName>
    </recommendedName>
</protein>
<dbReference type="GO" id="GO:0046872">
    <property type="term" value="F:metal ion binding"/>
    <property type="evidence" value="ECO:0007669"/>
    <property type="project" value="UniProtKB-KW"/>
</dbReference>
<evidence type="ECO:0000259" key="7">
    <source>
        <dbReference type="Pfam" id="PF05193"/>
    </source>
</evidence>
<dbReference type="InterPro" id="IPR007863">
    <property type="entry name" value="Peptidase_M16_C"/>
</dbReference>
<dbReference type="PANTHER" id="PTHR43690">
    <property type="entry name" value="NARDILYSIN"/>
    <property type="match status" value="1"/>
</dbReference>
<feature type="domain" description="Peptidase M16 C-terminal" evidence="7">
    <location>
        <begin position="2"/>
        <end position="147"/>
    </location>
</feature>
<dbReference type="OrthoDB" id="952271at2759"/>
<keyword evidence="6" id="KW-0482">Metalloprotease</keyword>
<evidence type="ECO:0000256" key="5">
    <source>
        <dbReference type="ARBA" id="ARBA00022833"/>
    </source>
</evidence>
<dbReference type="PANTHER" id="PTHR43690:SF18">
    <property type="entry name" value="INSULIN-DEGRADING ENZYME-RELATED"/>
    <property type="match status" value="1"/>
</dbReference>
<feature type="domain" description="Peptidase M16 middle/third" evidence="8">
    <location>
        <begin position="153"/>
        <end position="309"/>
    </location>
</feature>
<accession>A0A2J7QX55</accession>
<evidence type="ECO:0008006" key="11">
    <source>
        <dbReference type="Google" id="ProtNLM"/>
    </source>
</evidence>